<dbReference type="InterPro" id="IPR005817">
    <property type="entry name" value="Wnt"/>
</dbReference>
<dbReference type="Pfam" id="PF00110">
    <property type="entry name" value="wnt"/>
    <property type="match status" value="1"/>
</dbReference>
<keyword evidence="8" id="KW-0325">Glycoprotein</keyword>
<dbReference type="PROSITE" id="PS00246">
    <property type="entry name" value="WNT1"/>
    <property type="match status" value="1"/>
</dbReference>
<evidence type="ECO:0000256" key="5">
    <source>
        <dbReference type="ARBA" id="ARBA00022530"/>
    </source>
</evidence>
<evidence type="ECO:0000256" key="8">
    <source>
        <dbReference type="ARBA" id="ARBA00023180"/>
    </source>
</evidence>
<evidence type="ECO:0000256" key="9">
    <source>
        <dbReference type="ARBA" id="ARBA00023288"/>
    </source>
</evidence>
<dbReference type="InterPro" id="IPR043158">
    <property type="entry name" value="Wnt_C"/>
</dbReference>
<dbReference type="GO" id="GO:0000902">
    <property type="term" value="P:cell morphogenesis"/>
    <property type="evidence" value="ECO:0007669"/>
    <property type="project" value="UniProtKB-ARBA"/>
</dbReference>
<feature type="non-terminal residue" evidence="11">
    <location>
        <position position="417"/>
    </location>
</feature>
<dbReference type="GO" id="GO:0005109">
    <property type="term" value="F:frizzled binding"/>
    <property type="evidence" value="ECO:0007669"/>
    <property type="project" value="TreeGrafter"/>
</dbReference>
<evidence type="ECO:0000256" key="2">
    <source>
        <dbReference type="ARBA" id="ARBA00005683"/>
    </source>
</evidence>
<dbReference type="EMBL" id="KL367479">
    <property type="protein sequence ID" value="KFD72046.1"/>
    <property type="molecule type" value="Genomic_DNA"/>
</dbReference>
<sequence length="417" mass="47076">AELPLPTRSVSLQLTNDDDDERQHQCRWRFGSSDDDSASTISWRAESSWIFIGQASPSAVFANGSKAIVIWILLSLDIYSRFCLRHRSSGCHCSVAHISSVVPFGAENCRSIKGLNKRQVRLCRQNTDLMGSMKMGALMSIMECQYQFRSRRWNCSVVDRSVLFGRVLDLGTREAAFVHAVTSAGATFMITRDCSSGKLEKCGCDRSYNGFNREGFHWAGCSDNIRYGAAFTRQFVDAHERRKHKSLELVQMNLHNNEAGRKIIERHMKTQCKCHGVSGSCELKTCWRAMPSFREIGQMLKAKFDGATEVKLGQVNYRPGLIPAHSQFKPHTAEDLVYLHESPDYCVANNKTGSLGTVGRVCNKTSKAIDGCELLCCGRGFVTRYERLVERCHCKFHWCCFVRCKECVRTVEVNICL</sequence>
<evidence type="ECO:0000313" key="11">
    <source>
        <dbReference type="EMBL" id="KFD72046.1"/>
    </source>
</evidence>
<keyword evidence="4" id="KW-0964">Secreted</keyword>
<dbReference type="GO" id="GO:0045165">
    <property type="term" value="P:cell fate commitment"/>
    <property type="evidence" value="ECO:0007669"/>
    <property type="project" value="TreeGrafter"/>
</dbReference>
<keyword evidence="6 10" id="KW-0879">Wnt signaling pathway</keyword>
<dbReference type="PANTHER" id="PTHR12027">
    <property type="entry name" value="WNT RELATED"/>
    <property type="match status" value="1"/>
</dbReference>
<dbReference type="GO" id="GO:0005615">
    <property type="term" value="C:extracellular space"/>
    <property type="evidence" value="ECO:0007669"/>
    <property type="project" value="TreeGrafter"/>
</dbReference>
<organism evidence="11">
    <name type="scientific">Trichuris suis</name>
    <name type="common">pig whipworm</name>
    <dbReference type="NCBI Taxonomy" id="68888"/>
    <lineage>
        <taxon>Eukaryota</taxon>
        <taxon>Metazoa</taxon>
        <taxon>Ecdysozoa</taxon>
        <taxon>Nematoda</taxon>
        <taxon>Enoplea</taxon>
        <taxon>Dorylaimia</taxon>
        <taxon>Trichinellida</taxon>
        <taxon>Trichuridae</taxon>
        <taxon>Trichuris</taxon>
    </lineage>
</organism>
<comment type="function">
    <text evidence="10">Ligand for members of the frizzled family of seven transmembrane receptors.</text>
</comment>
<dbReference type="PRINTS" id="PR01349">
    <property type="entry name" value="WNTPROTEIN"/>
</dbReference>
<evidence type="ECO:0000256" key="7">
    <source>
        <dbReference type="ARBA" id="ARBA00023157"/>
    </source>
</evidence>
<accession>A0A085NRF0</accession>
<dbReference type="CDD" id="cd19336">
    <property type="entry name" value="Wnt_Wnt4"/>
    <property type="match status" value="1"/>
</dbReference>
<dbReference type="InterPro" id="IPR018161">
    <property type="entry name" value="Wnt_CS"/>
</dbReference>
<dbReference type="SMART" id="SM00097">
    <property type="entry name" value="WNT1"/>
    <property type="match status" value="1"/>
</dbReference>
<dbReference type="GO" id="GO:0060070">
    <property type="term" value="P:canonical Wnt signaling pathway"/>
    <property type="evidence" value="ECO:0007669"/>
    <property type="project" value="TreeGrafter"/>
</dbReference>
<feature type="non-terminal residue" evidence="11">
    <location>
        <position position="1"/>
    </location>
</feature>
<dbReference type="Gene3D" id="3.30.2460.20">
    <property type="match status" value="1"/>
</dbReference>
<keyword evidence="9" id="KW-0449">Lipoprotein</keyword>
<evidence type="ECO:0000256" key="3">
    <source>
        <dbReference type="ARBA" id="ARBA00022473"/>
    </source>
</evidence>
<evidence type="ECO:0000256" key="10">
    <source>
        <dbReference type="RuleBase" id="RU003500"/>
    </source>
</evidence>
<dbReference type="GO" id="GO:0030182">
    <property type="term" value="P:neuron differentiation"/>
    <property type="evidence" value="ECO:0007669"/>
    <property type="project" value="TreeGrafter"/>
</dbReference>
<comment type="similarity">
    <text evidence="2 10">Belongs to the Wnt family.</text>
</comment>
<name>A0A085NRF0_9BILA</name>
<gene>
    <name evidence="11" type="ORF">M514_00461</name>
</gene>
<dbReference type="GO" id="GO:0005125">
    <property type="term" value="F:cytokine activity"/>
    <property type="evidence" value="ECO:0007669"/>
    <property type="project" value="TreeGrafter"/>
</dbReference>
<keyword evidence="7" id="KW-1015">Disulfide bond</keyword>
<proteinExistence type="inferred from homology"/>
<dbReference type="AlphaFoldDB" id="A0A085NRF0"/>
<protein>
    <recommendedName>
        <fullName evidence="10">Protein Wnt</fullName>
    </recommendedName>
</protein>
<keyword evidence="3 10" id="KW-0217">Developmental protein</keyword>
<keyword evidence="5" id="KW-0272">Extracellular matrix</keyword>
<dbReference type="PANTHER" id="PTHR12027:SF101">
    <property type="entry name" value="PROTEIN WNT-4"/>
    <property type="match status" value="1"/>
</dbReference>
<comment type="subcellular location">
    <subcellularLocation>
        <location evidence="1 10">Secreted</location>
        <location evidence="1 10">Extracellular space</location>
        <location evidence="1 10">Extracellular matrix</location>
    </subcellularLocation>
</comment>
<reference evidence="11" key="1">
    <citation type="journal article" date="2014" name="Nat. Genet.">
        <title>Genome and transcriptome of the porcine whipworm Trichuris suis.</title>
        <authorList>
            <person name="Jex A.R."/>
            <person name="Nejsum P."/>
            <person name="Schwarz E.M."/>
            <person name="Hu L."/>
            <person name="Young N.D."/>
            <person name="Hall R.S."/>
            <person name="Korhonen P.K."/>
            <person name="Liao S."/>
            <person name="Thamsborg S."/>
            <person name="Xia J."/>
            <person name="Xu P."/>
            <person name="Wang S."/>
            <person name="Scheerlinck J.P."/>
            <person name="Hofmann A."/>
            <person name="Sternberg P.W."/>
            <person name="Wang J."/>
            <person name="Gasser R.B."/>
        </authorList>
    </citation>
    <scope>NUCLEOTIDE SEQUENCE [LARGE SCALE GENOMIC DNA]</scope>
    <source>
        <strain evidence="11">DCEP-RM93F</strain>
    </source>
</reference>
<evidence type="ECO:0000256" key="1">
    <source>
        <dbReference type="ARBA" id="ARBA00004498"/>
    </source>
</evidence>
<dbReference type="Proteomes" id="UP000030758">
    <property type="component" value="Unassembled WGS sequence"/>
</dbReference>
<dbReference type="FunFam" id="3.30.2460.20:FF:000001">
    <property type="entry name" value="Wnt homolog"/>
    <property type="match status" value="1"/>
</dbReference>
<evidence type="ECO:0000256" key="4">
    <source>
        <dbReference type="ARBA" id="ARBA00022525"/>
    </source>
</evidence>
<evidence type="ECO:0000256" key="6">
    <source>
        <dbReference type="ARBA" id="ARBA00022687"/>
    </source>
</evidence>